<organism evidence="8 9">
    <name type="scientific">Ziziphus jujuba</name>
    <name type="common">Chinese jujube</name>
    <name type="synonym">Ziziphus sativa</name>
    <dbReference type="NCBI Taxonomy" id="326968"/>
    <lineage>
        <taxon>Eukaryota</taxon>
        <taxon>Viridiplantae</taxon>
        <taxon>Streptophyta</taxon>
        <taxon>Embryophyta</taxon>
        <taxon>Tracheophyta</taxon>
        <taxon>Spermatophyta</taxon>
        <taxon>Magnoliopsida</taxon>
        <taxon>eudicotyledons</taxon>
        <taxon>Gunneridae</taxon>
        <taxon>Pentapetalae</taxon>
        <taxon>rosids</taxon>
        <taxon>fabids</taxon>
        <taxon>Rosales</taxon>
        <taxon>Rhamnaceae</taxon>
        <taxon>Paliureae</taxon>
        <taxon>Ziziphus</taxon>
    </lineage>
</organism>
<evidence type="ECO:0000259" key="7">
    <source>
        <dbReference type="PROSITE" id="PS50104"/>
    </source>
</evidence>
<dbReference type="InterPro" id="IPR045344">
    <property type="entry name" value="C-JID"/>
</dbReference>
<reference evidence="9" key="1">
    <citation type="submission" date="2025-08" db="UniProtKB">
        <authorList>
            <consortium name="RefSeq"/>
        </authorList>
    </citation>
    <scope>IDENTIFICATION</scope>
    <source>
        <tissue evidence="9">Seedling</tissue>
    </source>
</reference>
<dbReference type="PANTHER" id="PTHR11017">
    <property type="entry name" value="LEUCINE-RICH REPEAT-CONTAINING PROTEIN"/>
    <property type="match status" value="1"/>
</dbReference>
<evidence type="ECO:0000256" key="2">
    <source>
        <dbReference type="ARBA" id="ARBA00022614"/>
    </source>
</evidence>
<dbReference type="SUPFAM" id="SSF52058">
    <property type="entry name" value="L domain-like"/>
    <property type="match status" value="2"/>
</dbReference>
<dbReference type="Pfam" id="PF00931">
    <property type="entry name" value="NB-ARC"/>
    <property type="match status" value="1"/>
</dbReference>
<dbReference type="SUPFAM" id="SSF52200">
    <property type="entry name" value="Toll/Interleukin receptor TIR domain"/>
    <property type="match status" value="1"/>
</dbReference>
<proteinExistence type="predicted"/>
<evidence type="ECO:0000313" key="9">
    <source>
        <dbReference type="RefSeq" id="XP_060673990.1"/>
    </source>
</evidence>
<evidence type="ECO:0000256" key="1">
    <source>
        <dbReference type="ARBA" id="ARBA00011982"/>
    </source>
</evidence>
<dbReference type="InterPro" id="IPR002182">
    <property type="entry name" value="NB-ARC"/>
</dbReference>
<dbReference type="PROSITE" id="PS50104">
    <property type="entry name" value="TIR"/>
    <property type="match status" value="1"/>
</dbReference>
<keyword evidence="3" id="KW-0677">Repeat</keyword>
<gene>
    <name evidence="9" type="primary">LOC107431191</name>
</gene>
<dbReference type="InterPro" id="IPR042197">
    <property type="entry name" value="Apaf_helical"/>
</dbReference>
<dbReference type="InterPro" id="IPR032675">
    <property type="entry name" value="LRR_dom_sf"/>
</dbReference>
<dbReference type="Gene3D" id="3.80.10.10">
    <property type="entry name" value="Ribonuclease Inhibitor"/>
    <property type="match status" value="4"/>
</dbReference>
<dbReference type="InterPro" id="IPR027417">
    <property type="entry name" value="P-loop_NTPase"/>
</dbReference>
<dbReference type="InterPro" id="IPR058192">
    <property type="entry name" value="WHD_ROQ1-like"/>
</dbReference>
<dbReference type="Gene3D" id="1.10.8.430">
    <property type="entry name" value="Helical domain of apoptotic protease-activating factors"/>
    <property type="match status" value="1"/>
</dbReference>
<dbReference type="SMART" id="SM00255">
    <property type="entry name" value="TIR"/>
    <property type="match status" value="1"/>
</dbReference>
<dbReference type="RefSeq" id="XP_060673990.1">
    <property type="nucleotide sequence ID" value="XM_060818007.1"/>
</dbReference>
<evidence type="ECO:0000313" key="8">
    <source>
        <dbReference type="Proteomes" id="UP001652623"/>
    </source>
</evidence>
<name>A0ABM4AB79_ZIZJJ</name>
<dbReference type="InterPro" id="IPR035897">
    <property type="entry name" value="Toll_tir_struct_dom_sf"/>
</dbReference>
<dbReference type="PANTHER" id="PTHR11017:SF479">
    <property type="entry name" value="DISEASE RESISTANCE PROTEIN (TIR-NBS-LRR CLASS) FAMILY"/>
    <property type="match status" value="1"/>
</dbReference>
<comment type="catalytic activity">
    <reaction evidence="6">
        <text>NAD(+) + H2O = ADP-D-ribose + nicotinamide + H(+)</text>
        <dbReference type="Rhea" id="RHEA:16301"/>
        <dbReference type="ChEBI" id="CHEBI:15377"/>
        <dbReference type="ChEBI" id="CHEBI:15378"/>
        <dbReference type="ChEBI" id="CHEBI:17154"/>
        <dbReference type="ChEBI" id="CHEBI:57540"/>
        <dbReference type="ChEBI" id="CHEBI:57967"/>
        <dbReference type="EC" id="3.2.2.6"/>
    </reaction>
    <physiologicalReaction direction="left-to-right" evidence="6">
        <dbReference type="Rhea" id="RHEA:16302"/>
    </physiologicalReaction>
</comment>
<dbReference type="InterPro" id="IPR000157">
    <property type="entry name" value="TIR_dom"/>
</dbReference>
<dbReference type="GeneID" id="107431191"/>
<keyword evidence="4" id="KW-0378">Hydrolase</keyword>
<feature type="domain" description="TIR" evidence="7">
    <location>
        <begin position="10"/>
        <end position="175"/>
    </location>
</feature>
<dbReference type="Pfam" id="PF20160">
    <property type="entry name" value="C-JID"/>
    <property type="match status" value="1"/>
</dbReference>
<dbReference type="EC" id="3.2.2.6" evidence="1"/>
<protein>
    <recommendedName>
        <fullName evidence="1">ADP-ribosyl cyclase/cyclic ADP-ribose hydrolase</fullName>
        <ecNumber evidence="1">3.2.2.6</ecNumber>
    </recommendedName>
</protein>
<dbReference type="PRINTS" id="PR00364">
    <property type="entry name" value="DISEASERSIST"/>
</dbReference>
<sequence>MAASSSSFQEKYEVFLSFRGEDTRDGFTGHLYNALCKKHINTFKDDENLESGHKISEIMDAIKESKICIIVFSKDFASSTWCLDEVVRILECKRGGNYIIPIFFGVEPSIVRKQEQSYAVSFGKHEQRFTDKMDMVQHWRDALNEVAALSGYDSKNKRPEYKFIDEIVEDILSKLSRYPSTYDHSKRGLIGIENRIEEIEGLLCIDSMDVRTIGLYGMGGIGKTTFSLAVFQKLSHHFESHCFLRNVRGEYEKHGIMELRKQLLSHLFYHDKTIQSLESHHLQERLCRTKVLIVLDDLDDAISQLNELLPKGYRFGAGSRIIVTTRDAQLVKSKTDKVYEVKRLNDVESLKLFCLHAFENNCDLEGYLALSKSAANYADGNPLALEVLGSSLRSKSVEEWKSALDELQTEPNPKIEKVLRISFDQLGKKDKKGFTPIQDVFLDIACFHDNGVDRKFVESITHYSGATKKISDLIDKCLIIEGYNRLSMHSLIRQMGQAIVCDENKEPGNRSRLWKAKDVCNVLERNTGSCKIEGILLDQSKLQKTVKVTRTAFSKMCHLRFLRFYEDEAYHGRALDSKMYLPSKGIKYLSDELRYLHWDLYPSKYLPSKFSPEYLVEIVMRGSQLVELPWNEGQPLGNLKKIDLSYCKGLIQIQKLCAATNLEQINLRGCSRLVQVPSGFENLKKLGYLDLSCCEKLKDGLENLPLNIVWLLLSETAIVALPLEFQRLSNFQDLGLKYCKKLEDIQNISSSMCITELNLDRTAIKTLPKSIWKMRCLKYLSLDGCPNLEKLPEISYDCMSSSLELLKISGSTRLKSIPESIWRSSLKELTLSDCPKLEKLPEISYDCMSSSLELLKISGSTRLKSIPESIWRRSSLKMLTLSDCPNLEKLQEISDDCISSSIEDLVLSGCMRLKSVPESIWKMNSLKRLTLMDCPNLEKLPEILDDCMSSSVQELVIRRCTRLKFNPTQNLCGAISLRRMMMEGCTSLVQVPSWFKNLNQLVHLDLGCCKNLNDGLENLPLNIRVLSLYGTAIEGLPSSFWDLEELEYLDLSHCKNLTDGMENLPLNLQTLFLSGCTRLKSIPVLPSGLNILDASNCTSLETMSSWRDLMSSWRDLQQLEGTTEKCDFQKRQAVYPGNEIPEWFSHQTDDGNSLNIYLPPNWFSIHNPLFEFFFSLVFMLDVSEPYIFLEINFKTNVNSDDRLHGHYPILHTLFCDGGREIYGCLMEHDHVLIANAKLNLRDVFGEEWSSVCGNATEVSFRVSIRGAVVIDWEIKKFGLELVNMWGTASKNKRLFSECSGQPNGYQDEAHDPHINSKRIKAQQIIK</sequence>
<dbReference type="InterPro" id="IPR044974">
    <property type="entry name" value="Disease_R_plants"/>
</dbReference>
<dbReference type="Pfam" id="PF23282">
    <property type="entry name" value="WHD_ROQ1"/>
    <property type="match status" value="1"/>
</dbReference>
<keyword evidence="5" id="KW-0520">NAD</keyword>
<evidence type="ECO:0000256" key="5">
    <source>
        <dbReference type="ARBA" id="ARBA00023027"/>
    </source>
</evidence>
<dbReference type="Pfam" id="PF01582">
    <property type="entry name" value="TIR"/>
    <property type="match status" value="1"/>
</dbReference>
<dbReference type="Proteomes" id="UP001652623">
    <property type="component" value="Chromosome 6"/>
</dbReference>
<evidence type="ECO:0000256" key="3">
    <source>
        <dbReference type="ARBA" id="ARBA00022737"/>
    </source>
</evidence>
<evidence type="ECO:0000256" key="6">
    <source>
        <dbReference type="ARBA" id="ARBA00047304"/>
    </source>
</evidence>
<dbReference type="SUPFAM" id="SSF52540">
    <property type="entry name" value="P-loop containing nucleoside triphosphate hydrolases"/>
    <property type="match status" value="1"/>
</dbReference>
<dbReference type="Gene3D" id="3.40.50.300">
    <property type="entry name" value="P-loop containing nucleotide triphosphate hydrolases"/>
    <property type="match status" value="1"/>
</dbReference>
<keyword evidence="2" id="KW-0433">Leucine-rich repeat</keyword>
<dbReference type="Gene3D" id="3.40.50.10140">
    <property type="entry name" value="Toll/interleukin-1 receptor homology (TIR) domain"/>
    <property type="match status" value="1"/>
</dbReference>
<keyword evidence="8" id="KW-1185">Reference proteome</keyword>
<evidence type="ECO:0000256" key="4">
    <source>
        <dbReference type="ARBA" id="ARBA00022801"/>
    </source>
</evidence>
<accession>A0ABM4AB79</accession>